<name>A0A9D1RHQ3_9BACT</name>
<dbReference type="CDD" id="cd00885">
    <property type="entry name" value="cinA"/>
    <property type="match status" value="1"/>
</dbReference>
<dbReference type="NCBIfam" id="TIGR00199">
    <property type="entry name" value="PncC_domain"/>
    <property type="match status" value="1"/>
</dbReference>
<dbReference type="InterPro" id="IPR036653">
    <property type="entry name" value="CinA-like_C"/>
</dbReference>
<dbReference type="PANTHER" id="PTHR13939:SF0">
    <property type="entry name" value="NMN AMIDOHYDROLASE-LIKE PROTEIN YFAY"/>
    <property type="match status" value="1"/>
</dbReference>
<evidence type="ECO:0000313" key="2">
    <source>
        <dbReference type="EMBL" id="HIW86771.1"/>
    </source>
</evidence>
<feature type="domain" description="MoaB/Mog" evidence="1">
    <location>
        <begin position="1"/>
        <end position="160"/>
    </location>
</feature>
<dbReference type="Gene3D" id="3.40.980.10">
    <property type="entry name" value="MoaB/Mog-like domain"/>
    <property type="match status" value="1"/>
</dbReference>
<accession>A0A9D1RHQ3</accession>
<gene>
    <name evidence="2" type="ORF">IAC47_00630</name>
</gene>
<dbReference type="InterPro" id="IPR050101">
    <property type="entry name" value="CinA"/>
</dbReference>
<proteinExistence type="inferred from homology"/>
<reference evidence="2" key="2">
    <citation type="submission" date="2021-04" db="EMBL/GenBank/DDBJ databases">
        <authorList>
            <person name="Gilroy R."/>
        </authorList>
    </citation>
    <scope>NUCLEOTIDE SEQUENCE</scope>
    <source>
        <strain evidence="2">Gambia16-930</strain>
    </source>
</reference>
<dbReference type="InterPro" id="IPR036425">
    <property type="entry name" value="MoaB/Mog-like_dom_sf"/>
</dbReference>
<sequence>LLIGQVVNTNASYMGRVLNDAGFDVVATSVIGDDAEQIKQSLCIAMERADVVLITGGLGPTKDDITKKTLADIFGGRLVENEQVRMHVENYFLRMGKPFTQTNREQALVPDNCKVVFNEAGTAPGMCFKKNGKLVFSMPGVPFEMKAMMGKVTDIIREHFKGECIIHKTMLFAGIGESFLADMLKSFEEALPQWIRLAYLPKAGLVRLRLTAKGSDKALVESAMEEQTKKLLSIAADYFAGFQTDNIAKSVGDALRKKGMTVSTAESCTGGNIAHLITLCSGSSDYYKGSVVCYSNSVKQEVLKVSGDTLEKEGAVSEEVAKSMACGVRKLLKTDYSVATTGIAGPSGGSNSKPVGTVWIAMSSKERTFAQRFVFQTERENFIERTSNQALMMLFEEIRK</sequence>
<evidence type="ECO:0000259" key="1">
    <source>
        <dbReference type="SMART" id="SM00852"/>
    </source>
</evidence>
<reference evidence="2" key="1">
    <citation type="journal article" date="2021" name="PeerJ">
        <title>Extensive microbial diversity within the chicken gut microbiome revealed by metagenomics and culture.</title>
        <authorList>
            <person name="Gilroy R."/>
            <person name="Ravi A."/>
            <person name="Getino M."/>
            <person name="Pursley I."/>
            <person name="Horton D.L."/>
            <person name="Alikhan N.F."/>
            <person name="Baker D."/>
            <person name="Gharbi K."/>
            <person name="Hall N."/>
            <person name="Watson M."/>
            <person name="Adriaenssens E.M."/>
            <person name="Foster-Nyarko E."/>
            <person name="Jarju S."/>
            <person name="Secka A."/>
            <person name="Antonio M."/>
            <person name="Oren A."/>
            <person name="Chaudhuri R.R."/>
            <person name="La Ragione R."/>
            <person name="Hildebrand F."/>
            <person name="Pallen M.J."/>
        </authorList>
    </citation>
    <scope>NUCLEOTIDE SEQUENCE</scope>
    <source>
        <strain evidence="2">Gambia16-930</strain>
    </source>
</reference>
<dbReference type="Pfam" id="PF00994">
    <property type="entry name" value="MoCF_biosynth"/>
    <property type="match status" value="1"/>
</dbReference>
<dbReference type="Proteomes" id="UP000824267">
    <property type="component" value="Unassembled WGS sequence"/>
</dbReference>
<protein>
    <submittedName>
        <fullName evidence="2">Competence/damage-inducible protein A</fullName>
    </submittedName>
</protein>
<dbReference type="NCBIfam" id="TIGR00200">
    <property type="entry name" value="cinA_nterm"/>
    <property type="match status" value="1"/>
</dbReference>
<dbReference type="InterPro" id="IPR008136">
    <property type="entry name" value="CinA_C"/>
</dbReference>
<dbReference type="SMART" id="SM00852">
    <property type="entry name" value="MoCF_biosynth"/>
    <property type="match status" value="1"/>
</dbReference>
<comment type="caution">
    <text evidence="2">The sequence shown here is derived from an EMBL/GenBank/DDBJ whole genome shotgun (WGS) entry which is preliminary data.</text>
</comment>
<dbReference type="InterPro" id="IPR008135">
    <property type="entry name" value="Competence-induced_CinA"/>
</dbReference>
<dbReference type="InterPro" id="IPR001453">
    <property type="entry name" value="MoaB/Mog_dom"/>
</dbReference>
<dbReference type="SUPFAM" id="SSF53218">
    <property type="entry name" value="Molybdenum cofactor biosynthesis proteins"/>
    <property type="match status" value="1"/>
</dbReference>
<dbReference type="PANTHER" id="PTHR13939">
    <property type="entry name" value="NICOTINAMIDE-NUCLEOTIDE AMIDOHYDROLASE PNCC"/>
    <property type="match status" value="1"/>
</dbReference>
<dbReference type="Pfam" id="PF02464">
    <property type="entry name" value="CinA"/>
    <property type="match status" value="1"/>
</dbReference>
<dbReference type="EMBL" id="DXGG01000024">
    <property type="protein sequence ID" value="HIW86771.1"/>
    <property type="molecule type" value="Genomic_DNA"/>
</dbReference>
<dbReference type="InterPro" id="IPR041424">
    <property type="entry name" value="CinA_KH"/>
</dbReference>
<dbReference type="NCBIfam" id="TIGR00177">
    <property type="entry name" value="molyb_syn"/>
    <property type="match status" value="1"/>
</dbReference>
<dbReference type="HAMAP" id="MF_00226_B">
    <property type="entry name" value="CinA_B"/>
    <property type="match status" value="1"/>
</dbReference>
<dbReference type="AlphaFoldDB" id="A0A9D1RHQ3"/>
<dbReference type="PIRSF" id="PIRSF006728">
    <property type="entry name" value="CinA"/>
    <property type="match status" value="1"/>
</dbReference>
<dbReference type="SUPFAM" id="SSF142433">
    <property type="entry name" value="CinA-like"/>
    <property type="match status" value="1"/>
</dbReference>
<dbReference type="Pfam" id="PF18146">
    <property type="entry name" value="CinA_KH"/>
    <property type="match status" value="1"/>
</dbReference>
<feature type="non-terminal residue" evidence="2">
    <location>
        <position position="1"/>
    </location>
</feature>
<organism evidence="2 3">
    <name type="scientific">Candidatus Onthomorpha intestinigallinarum</name>
    <dbReference type="NCBI Taxonomy" id="2840880"/>
    <lineage>
        <taxon>Bacteria</taxon>
        <taxon>Pseudomonadati</taxon>
        <taxon>Bacteroidota</taxon>
        <taxon>Bacteroidia</taxon>
        <taxon>Bacteroidales</taxon>
        <taxon>Candidatus Onthomorpha</taxon>
    </lineage>
</organism>
<dbReference type="NCBIfam" id="NF001813">
    <property type="entry name" value="PRK00549.1"/>
    <property type="match status" value="1"/>
</dbReference>
<dbReference type="Gene3D" id="3.90.950.20">
    <property type="entry name" value="CinA-like"/>
    <property type="match status" value="1"/>
</dbReference>
<evidence type="ECO:0000313" key="3">
    <source>
        <dbReference type="Proteomes" id="UP000824267"/>
    </source>
</evidence>